<comment type="function">
    <text evidence="7">Plays a role in the regulation of phosphate uptake.</text>
</comment>
<evidence type="ECO:0000256" key="4">
    <source>
        <dbReference type="ARBA" id="ARBA00022448"/>
    </source>
</evidence>
<dbReference type="SUPFAM" id="SSF109755">
    <property type="entry name" value="PhoU-like"/>
    <property type="match status" value="1"/>
</dbReference>
<keyword evidence="5 7" id="KW-0963">Cytoplasm</keyword>
<feature type="domain" description="PhoU" evidence="8">
    <location>
        <begin position="122"/>
        <end position="204"/>
    </location>
</feature>
<comment type="subunit">
    <text evidence="3 7">Homodimer.</text>
</comment>
<evidence type="ECO:0000256" key="7">
    <source>
        <dbReference type="PIRNR" id="PIRNR003107"/>
    </source>
</evidence>
<accession>A0A5C4U270</accession>
<dbReference type="AlphaFoldDB" id="A0A5C4U270"/>
<keyword evidence="6 7" id="KW-0592">Phosphate transport</keyword>
<dbReference type="GO" id="GO:0045936">
    <property type="term" value="P:negative regulation of phosphate metabolic process"/>
    <property type="evidence" value="ECO:0007669"/>
    <property type="project" value="InterPro"/>
</dbReference>
<evidence type="ECO:0000256" key="6">
    <source>
        <dbReference type="ARBA" id="ARBA00022592"/>
    </source>
</evidence>
<protein>
    <recommendedName>
        <fullName evidence="7">Phosphate-specific transport system accessory protein PhoU</fullName>
    </recommendedName>
</protein>
<dbReference type="GO" id="GO:0030643">
    <property type="term" value="P:intracellular phosphate ion homeostasis"/>
    <property type="evidence" value="ECO:0007669"/>
    <property type="project" value="InterPro"/>
</dbReference>
<dbReference type="InterPro" id="IPR028366">
    <property type="entry name" value="PhoU"/>
</dbReference>
<sequence length="220" mass="24478">MRTAYRSELDDFANDLVTMCEGVRESMNKATYALLRPSLMAAEEALSMSDDLDELRRRGESRAIELLALESPVAGDLRQVISSIHMVRDLDRMSSLSIHIATAARNRHPEPAISEPLSEKFSTMARLVDSMAEKTRELLITHDTDMALALSEEDDAIDAAAADILSIVTGENWTGTTREAVEAALLARYFERWADHCVNVGKRIVFLTTGQDPEEVRAPR</sequence>
<comment type="similarity">
    <text evidence="2 7">Belongs to the PhoU family.</text>
</comment>
<evidence type="ECO:0000256" key="3">
    <source>
        <dbReference type="ARBA" id="ARBA00011738"/>
    </source>
</evidence>
<dbReference type="PIRSF" id="PIRSF003107">
    <property type="entry name" value="PhoU"/>
    <property type="match status" value="1"/>
</dbReference>
<evidence type="ECO:0000256" key="1">
    <source>
        <dbReference type="ARBA" id="ARBA00004496"/>
    </source>
</evidence>
<evidence type="ECO:0000256" key="2">
    <source>
        <dbReference type="ARBA" id="ARBA00008107"/>
    </source>
</evidence>
<dbReference type="RefSeq" id="WP_139466136.1">
    <property type="nucleotide sequence ID" value="NZ_VDHJ01000011.1"/>
</dbReference>
<reference evidence="9 10" key="1">
    <citation type="submission" date="2019-06" db="EMBL/GenBank/DDBJ databases">
        <authorList>
            <person name="Li J."/>
        </authorList>
    </citation>
    <scope>NUCLEOTIDE SEQUENCE [LARGE SCALE GENOMIC DNA]</scope>
    <source>
        <strain evidence="9 10">LMG 28165</strain>
    </source>
</reference>
<dbReference type="PANTHER" id="PTHR42930:SF3">
    <property type="entry name" value="PHOSPHATE-SPECIFIC TRANSPORT SYSTEM ACCESSORY PROTEIN PHOU"/>
    <property type="match status" value="1"/>
</dbReference>
<dbReference type="NCBIfam" id="TIGR02135">
    <property type="entry name" value="phoU_full"/>
    <property type="match status" value="1"/>
</dbReference>
<comment type="subcellular location">
    <subcellularLocation>
        <location evidence="1 7">Cytoplasm</location>
    </subcellularLocation>
</comment>
<evidence type="ECO:0000256" key="5">
    <source>
        <dbReference type="ARBA" id="ARBA00022490"/>
    </source>
</evidence>
<dbReference type="GO" id="GO:0005737">
    <property type="term" value="C:cytoplasm"/>
    <property type="evidence" value="ECO:0007669"/>
    <property type="project" value="UniProtKB-SubCell"/>
</dbReference>
<dbReference type="Pfam" id="PF01895">
    <property type="entry name" value="PhoU"/>
    <property type="match status" value="2"/>
</dbReference>
<proteinExistence type="inferred from homology"/>
<dbReference type="OrthoDB" id="9814256at2"/>
<dbReference type="Gene3D" id="1.20.58.220">
    <property type="entry name" value="Phosphate transport system protein phou homolog 2, domain 2"/>
    <property type="match status" value="1"/>
</dbReference>
<keyword evidence="4 7" id="KW-0813">Transport</keyword>
<dbReference type="PANTHER" id="PTHR42930">
    <property type="entry name" value="PHOSPHATE-SPECIFIC TRANSPORT SYSTEM ACCESSORY PROTEIN PHOU"/>
    <property type="match status" value="1"/>
</dbReference>
<feature type="domain" description="PhoU" evidence="8">
    <location>
        <begin position="17"/>
        <end position="102"/>
    </location>
</feature>
<evidence type="ECO:0000259" key="8">
    <source>
        <dbReference type="Pfam" id="PF01895"/>
    </source>
</evidence>
<gene>
    <name evidence="9" type="primary">phoU</name>
    <name evidence="9" type="ORF">FHE74_08800</name>
</gene>
<dbReference type="GO" id="GO:0006817">
    <property type="term" value="P:phosphate ion transport"/>
    <property type="evidence" value="ECO:0007669"/>
    <property type="project" value="UniProtKB-KW"/>
</dbReference>
<keyword evidence="10" id="KW-1185">Reference proteome</keyword>
<dbReference type="FunFam" id="1.20.58.220:FF:000004">
    <property type="entry name" value="Phosphate-specific transport system accessory protein PhoU"/>
    <property type="match status" value="1"/>
</dbReference>
<evidence type="ECO:0000313" key="10">
    <source>
        <dbReference type="Proteomes" id="UP000312032"/>
    </source>
</evidence>
<dbReference type="Proteomes" id="UP000312032">
    <property type="component" value="Unassembled WGS sequence"/>
</dbReference>
<evidence type="ECO:0000313" key="9">
    <source>
        <dbReference type="EMBL" id="TNL96113.1"/>
    </source>
</evidence>
<dbReference type="InterPro" id="IPR038078">
    <property type="entry name" value="PhoU-like_sf"/>
</dbReference>
<dbReference type="InterPro" id="IPR026022">
    <property type="entry name" value="PhoU_dom"/>
</dbReference>
<name>A0A5C4U270_9CORY</name>
<dbReference type="EMBL" id="VDHJ01000011">
    <property type="protein sequence ID" value="TNL96113.1"/>
    <property type="molecule type" value="Genomic_DNA"/>
</dbReference>
<comment type="caution">
    <text evidence="9">The sequence shown here is derived from an EMBL/GenBank/DDBJ whole genome shotgun (WGS) entry which is preliminary data.</text>
</comment>
<organism evidence="9 10">
    <name type="scientific">Corynebacterium tapiri</name>
    <dbReference type="NCBI Taxonomy" id="1448266"/>
    <lineage>
        <taxon>Bacteria</taxon>
        <taxon>Bacillati</taxon>
        <taxon>Actinomycetota</taxon>
        <taxon>Actinomycetes</taxon>
        <taxon>Mycobacteriales</taxon>
        <taxon>Corynebacteriaceae</taxon>
        <taxon>Corynebacterium</taxon>
    </lineage>
</organism>